<sequence length="193" mass="21661">MPVMSETSSLKSWVWKRSCVLESIIDISTGLVSLLNSSLIYFVKYFLLVVRFEEEALDFLNSVLASFLGKFFLARMASTFEVVEGTPTDFSSDVSVSDSTSASFAPKVRFFPIEGILLVRTFNSSVFSDLIVASWFLISSSHWAANSSGQQQYPASLRAAMLTFTNWVDSDREVESISFSCSICCFFFWRLSI</sequence>
<gene>
    <name evidence="1" type="ORF">ECRASSUSDP1_LOCUS10214</name>
</gene>
<dbReference type="AlphaFoldDB" id="A0AAD1UGH1"/>
<protein>
    <submittedName>
        <fullName evidence="1">Uncharacterized protein</fullName>
    </submittedName>
</protein>
<proteinExistence type="predicted"/>
<organism evidence="1 2">
    <name type="scientific">Euplotes crassus</name>
    <dbReference type="NCBI Taxonomy" id="5936"/>
    <lineage>
        <taxon>Eukaryota</taxon>
        <taxon>Sar</taxon>
        <taxon>Alveolata</taxon>
        <taxon>Ciliophora</taxon>
        <taxon>Intramacronucleata</taxon>
        <taxon>Spirotrichea</taxon>
        <taxon>Hypotrichia</taxon>
        <taxon>Euplotida</taxon>
        <taxon>Euplotidae</taxon>
        <taxon>Moneuplotes</taxon>
    </lineage>
</organism>
<name>A0AAD1UGH1_EUPCR</name>
<accession>A0AAD1UGH1</accession>
<comment type="caution">
    <text evidence="1">The sequence shown here is derived from an EMBL/GenBank/DDBJ whole genome shotgun (WGS) entry which is preliminary data.</text>
</comment>
<dbReference type="EMBL" id="CAMPGE010010063">
    <property type="protein sequence ID" value="CAI2368918.1"/>
    <property type="molecule type" value="Genomic_DNA"/>
</dbReference>
<keyword evidence="2" id="KW-1185">Reference proteome</keyword>
<dbReference type="Proteomes" id="UP001295684">
    <property type="component" value="Unassembled WGS sequence"/>
</dbReference>
<evidence type="ECO:0000313" key="2">
    <source>
        <dbReference type="Proteomes" id="UP001295684"/>
    </source>
</evidence>
<reference evidence="1" key="1">
    <citation type="submission" date="2023-07" db="EMBL/GenBank/DDBJ databases">
        <authorList>
            <consortium name="AG Swart"/>
            <person name="Singh M."/>
            <person name="Singh A."/>
            <person name="Seah K."/>
            <person name="Emmerich C."/>
        </authorList>
    </citation>
    <scope>NUCLEOTIDE SEQUENCE</scope>
    <source>
        <strain evidence="1">DP1</strain>
    </source>
</reference>
<evidence type="ECO:0000313" key="1">
    <source>
        <dbReference type="EMBL" id="CAI2368918.1"/>
    </source>
</evidence>